<dbReference type="WBParaSite" id="HPLM_0000649601-mRNA-1">
    <property type="protein sequence ID" value="HPLM_0000649601-mRNA-1"/>
    <property type="gene ID" value="HPLM_0000649601"/>
</dbReference>
<evidence type="ECO:0000313" key="3">
    <source>
        <dbReference type="WBParaSite" id="HPLM_0000649601-mRNA-1"/>
    </source>
</evidence>
<gene>
    <name evidence="1" type="ORF">HPLM_LOCUS6488</name>
</gene>
<dbReference type="AlphaFoldDB" id="A0A0N4W8G6"/>
<keyword evidence="2" id="KW-1185">Reference proteome</keyword>
<evidence type="ECO:0000313" key="1">
    <source>
        <dbReference type="EMBL" id="VDO29138.1"/>
    </source>
</evidence>
<organism evidence="3">
    <name type="scientific">Haemonchus placei</name>
    <name type="common">Barber's pole worm</name>
    <dbReference type="NCBI Taxonomy" id="6290"/>
    <lineage>
        <taxon>Eukaryota</taxon>
        <taxon>Metazoa</taxon>
        <taxon>Ecdysozoa</taxon>
        <taxon>Nematoda</taxon>
        <taxon>Chromadorea</taxon>
        <taxon>Rhabditida</taxon>
        <taxon>Rhabditina</taxon>
        <taxon>Rhabditomorpha</taxon>
        <taxon>Strongyloidea</taxon>
        <taxon>Trichostrongylidae</taxon>
        <taxon>Haemonchus</taxon>
    </lineage>
</organism>
<dbReference type="OrthoDB" id="616263at2759"/>
<accession>A0A0N4W8G6</accession>
<dbReference type="EMBL" id="UZAF01016501">
    <property type="protein sequence ID" value="VDO29138.1"/>
    <property type="molecule type" value="Genomic_DNA"/>
</dbReference>
<sequence>MLYYFENGWEVAESFLSTNSSAMEQPAKVKKRMRSTRKSDIFTDTNSYDGHVNRSLNNWLGNRTHDDLDDLLTDVKMWIAFKNRNFFACGIRLPIKWEAVLNAYGGYFQRNH</sequence>
<evidence type="ECO:0000313" key="2">
    <source>
        <dbReference type="Proteomes" id="UP000268014"/>
    </source>
</evidence>
<proteinExistence type="predicted"/>
<dbReference type="Proteomes" id="UP000268014">
    <property type="component" value="Unassembled WGS sequence"/>
</dbReference>
<protein>
    <submittedName>
        <fullName evidence="3">Transposase</fullName>
    </submittedName>
</protein>
<name>A0A0N4W8G6_HAEPC</name>
<reference evidence="1 2" key="2">
    <citation type="submission" date="2018-11" db="EMBL/GenBank/DDBJ databases">
        <authorList>
            <consortium name="Pathogen Informatics"/>
        </authorList>
    </citation>
    <scope>NUCLEOTIDE SEQUENCE [LARGE SCALE GENOMIC DNA]</scope>
    <source>
        <strain evidence="1 2">MHpl1</strain>
    </source>
</reference>
<reference evidence="3" key="1">
    <citation type="submission" date="2017-02" db="UniProtKB">
        <authorList>
            <consortium name="WormBaseParasite"/>
        </authorList>
    </citation>
    <scope>IDENTIFICATION</scope>
</reference>